<accession>A0A816MSJ0</accession>
<feature type="region of interest" description="Disordered" evidence="1">
    <location>
        <begin position="129"/>
        <end position="171"/>
    </location>
</feature>
<protein>
    <submittedName>
        <fullName evidence="2">(rape) hypothetical protein</fullName>
    </submittedName>
</protein>
<dbReference type="EMBL" id="HG994371">
    <property type="protein sequence ID" value="CAF2015883.1"/>
    <property type="molecule type" value="Genomic_DNA"/>
</dbReference>
<reference evidence="2" key="1">
    <citation type="submission" date="2021-01" db="EMBL/GenBank/DDBJ databases">
        <authorList>
            <consortium name="Genoscope - CEA"/>
            <person name="William W."/>
        </authorList>
    </citation>
    <scope>NUCLEOTIDE SEQUENCE</scope>
</reference>
<gene>
    <name evidence="2" type="ORF">DARMORV10_C07P43290.1</name>
</gene>
<proteinExistence type="predicted"/>
<dbReference type="Proteomes" id="UP001295469">
    <property type="component" value="Chromosome C07"/>
</dbReference>
<dbReference type="AlphaFoldDB" id="A0A816MSJ0"/>
<feature type="region of interest" description="Disordered" evidence="1">
    <location>
        <begin position="1"/>
        <end position="76"/>
    </location>
</feature>
<evidence type="ECO:0000313" key="2">
    <source>
        <dbReference type="EMBL" id="CAF2015883.1"/>
    </source>
</evidence>
<evidence type="ECO:0000256" key="1">
    <source>
        <dbReference type="SAM" id="MobiDB-lite"/>
    </source>
</evidence>
<name>A0A816MSJ0_BRANA</name>
<sequence length="238" mass="26220">MGKNKSAMETFSISASSSRAKPAPLQASSCLDHRPSSSRPRLTPLQDLSYTAGINFPPSLEEEEEENHDGQRLLKGKQTQYAFPVISNKKLKKLESKEILALQAADTDASKDDHDAFTVVMGSKASVLEGEDTRDANKQRIKAAGDASKRKGKGRGKEEEEEGTAPKGPKRWRDYRVKLNFPEPTELASPPPLLQLIKVSFSYPERPDFKLSDVDLGIDMGTLAALRGRPVLRVSPLF</sequence>
<feature type="compositionally biased region" description="Polar residues" evidence="1">
    <location>
        <begin position="7"/>
        <end position="19"/>
    </location>
</feature>
<organism evidence="2">
    <name type="scientific">Brassica napus</name>
    <name type="common">Rape</name>
    <dbReference type="NCBI Taxonomy" id="3708"/>
    <lineage>
        <taxon>Eukaryota</taxon>
        <taxon>Viridiplantae</taxon>
        <taxon>Streptophyta</taxon>
        <taxon>Embryophyta</taxon>
        <taxon>Tracheophyta</taxon>
        <taxon>Spermatophyta</taxon>
        <taxon>Magnoliopsida</taxon>
        <taxon>eudicotyledons</taxon>
        <taxon>Gunneridae</taxon>
        <taxon>Pentapetalae</taxon>
        <taxon>rosids</taxon>
        <taxon>malvids</taxon>
        <taxon>Brassicales</taxon>
        <taxon>Brassicaceae</taxon>
        <taxon>Brassiceae</taxon>
        <taxon>Brassica</taxon>
    </lineage>
</organism>